<proteinExistence type="predicted"/>
<comment type="caution">
    <text evidence="1">The sequence shown here is derived from an EMBL/GenBank/DDBJ whole genome shotgun (WGS) entry which is preliminary data.</text>
</comment>
<dbReference type="AlphaFoldDB" id="A0A1R3G013"/>
<accession>A0A1R3G013</accession>
<keyword evidence="2" id="KW-1185">Reference proteome</keyword>
<organism evidence="1 2">
    <name type="scientific">Corchorus olitorius</name>
    <dbReference type="NCBI Taxonomy" id="93759"/>
    <lineage>
        <taxon>Eukaryota</taxon>
        <taxon>Viridiplantae</taxon>
        <taxon>Streptophyta</taxon>
        <taxon>Embryophyta</taxon>
        <taxon>Tracheophyta</taxon>
        <taxon>Spermatophyta</taxon>
        <taxon>Magnoliopsida</taxon>
        <taxon>eudicotyledons</taxon>
        <taxon>Gunneridae</taxon>
        <taxon>Pentapetalae</taxon>
        <taxon>rosids</taxon>
        <taxon>malvids</taxon>
        <taxon>Malvales</taxon>
        <taxon>Malvaceae</taxon>
        <taxon>Grewioideae</taxon>
        <taxon>Apeibeae</taxon>
        <taxon>Corchorus</taxon>
    </lineage>
</organism>
<dbReference type="EMBL" id="AWUE01024190">
    <property type="protein sequence ID" value="OMO51396.1"/>
    <property type="molecule type" value="Genomic_DNA"/>
</dbReference>
<name>A0A1R3G013_9ROSI</name>
<dbReference type="Proteomes" id="UP000187203">
    <property type="component" value="Unassembled WGS sequence"/>
</dbReference>
<protein>
    <submittedName>
        <fullName evidence="1">Uncharacterized protein</fullName>
    </submittedName>
</protein>
<sequence>MLLKSGFERVRQLTIDVEKVLASFEKELAPVSGQKTEKEECEELRQRMKDGLLKKPTVR</sequence>
<evidence type="ECO:0000313" key="1">
    <source>
        <dbReference type="EMBL" id="OMO51396.1"/>
    </source>
</evidence>
<gene>
    <name evidence="1" type="ORF">COLO4_37692</name>
</gene>
<reference evidence="2" key="1">
    <citation type="submission" date="2013-09" db="EMBL/GenBank/DDBJ databases">
        <title>Corchorus olitorius genome sequencing.</title>
        <authorList>
            <person name="Alam M."/>
            <person name="Haque M.S."/>
            <person name="Islam M.S."/>
            <person name="Emdad E.M."/>
            <person name="Islam M.M."/>
            <person name="Ahmed B."/>
            <person name="Halim A."/>
            <person name="Hossen Q.M.M."/>
            <person name="Hossain M.Z."/>
            <person name="Ahmed R."/>
            <person name="Khan M.M."/>
            <person name="Islam R."/>
            <person name="Rashid M.M."/>
            <person name="Khan S.A."/>
            <person name="Rahman M.S."/>
            <person name="Alam M."/>
            <person name="Yahiya A.S."/>
            <person name="Khan M.S."/>
            <person name="Azam M.S."/>
            <person name="Haque T."/>
            <person name="Lashkar M.Z.H."/>
            <person name="Akhand A.I."/>
            <person name="Morshed G."/>
            <person name="Roy S."/>
            <person name="Uddin K.S."/>
            <person name="Rabeya T."/>
            <person name="Hossain A.S."/>
            <person name="Chowdhury A."/>
            <person name="Snigdha A.R."/>
            <person name="Mortoza M.S."/>
            <person name="Matin S.A."/>
            <person name="Hoque S.M.E."/>
            <person name="Islam M.K."/>
            <person name="Roy D.K."/>
            <person name="Haider R."/>
            <person name="Moosa M.M."/>
            <person name="Elias S.M."/>
            <person name="Hasan A.M."/>
            <person name="Jahan S."/>
            <person name="Shafiuddin M."/>
            <person name="Mahmood N."/>
            <person name="Shommy N.S."/>
        </authorList>
    </citation>
    <scope>NUCLEOTIDE SEQUENCE [LARGE SCALE GENOMIC DNA]</scope>
    <source>
        <strain evidence="2">cv. O-4</strain>
    </source>
</reference>
<evidence type="ECO:0000313" key="2">
    <source>
        <dbReference type="Proteomes" id="UP000187203"/>
    </source>
</evidence>